<dbReference type="InterPro" id="IPR050165">
    <property type="entry name" value="DHAD_IlvD/Edd"/>
</dbReference>
<feature type="domain" description="Dihydroxy-acid/6-phosphogluconate dehydratase N-terminal" evidence="3">
    <location>
        <begin position="1"/>
        <end position="102"/>
    </location>
</feature>
<evidence type="ECO:0000313" key="4">
    <source>
        <dbReference type="EMBL" id="KAH9326132.1"/>
    </source>
</evidence>
<keyword evidence="5" id="KW-1185">Reference proteome</keyword>
<dbReference type="GO" id="GO:0009570">
    <property type="term" value="C:chloroplast stroma"/>
    <property type="evidence" value="ECO:0007669"/>
    <property type="project" value="TreeGrafter"/>
</dbReference>
<name>A0AA38GPX2_TAXCH</name>
<evidence type="ECO:0000259" key="3">
    <source>
        <dbReference type="Pfam" id="PF00920"/>
    </source>
</evidence>
<evidence type="ECO:0000256" key="1">
    <source>
        <dbReference type="ARBA" id="ARBA00006486"/>
    </source>
</evidence>
<feature type="non-terminal residue" evidence="4">
    <location>
        <position position="102"/>
    </location>
</feature>
<accession>A0AA38GPX2</accession>
<dbReference type="InterPro" id="IPR000581">
    <property type="entry name" value="ILV_EDD_N"/>
</dbReference>
<sequence>SSIPAEDPLKLEECRIVGKYLMKLLNLDLKPRDIITRKSLRNAMVITMALGGSTNAVLHLIAIARSVGLDLTLDDFQRISDQVPFLADLKPSGRYVMEDLHK</sequence>
<protein>
    <recommendedName>
        <fullName evidence="3">Dihydroxy-acid/6-phosphogluconate dehydratase N-terminal domain-containing protein</fullName>
    </recommendedName>
</protein>
<reference evidence="4 5" key="1">
    <citation type="journal article" date="2021" name="Nat. Plants">
        <title>The Taxus genome provides insights into paclitaxel biosynthesis.</title>
        <authorList>
            <person name="Xiong X."/>
            <person name="Gou J."/>
            <person name="Liao Q."/>
            <person name="Li Y."/>
            <person name="Zhou Q."/>
            <person name="Bi G."/>
            <person name="Li C."/>
            <person name="Du R."/>
            <person name="Wang X."/>
            <person name="Sun T."/>
            <person name="Guo L."/>
            <person name="Liang H."/>
            <person name="Lu P."/>
            <person name="Wu Y."/>
            <person name="Zhang Z."/>
            <person name="Ro D.K."/>
            <person name="Shang Y."/>
            <person name="Huang S."/>
            <person name="Yan J."/>
        </authorList>
    </citation>
    <scope>NUCLEOTIDE SEQUENCE [LARGE SCALE GENOMIC DNA]</scope>
    <source>
        <strain evidence="4">Ta-2019</strain>
    </source>
</reference>
<dbReference type="EMBL" id="JAHRHJ020000002">
    <property type="protein sequence ID" value="KAH9326132.1"/>
    <property type="molecule type" value="Genomic_DNA"/>
</dbReference>
<comment type="similarity">
    <text evidence="1">Belongs to the IlvD/Edd family.</text>
</comment>
<evidence type="ECO:0000313" key="5">
    <source>
        <dbReference type="Proteomes" id="UP000824469"/>
    </source>
</evidence>
<dbReference type="AlphaFoldDB" id="A0AA38GPX2"/>
<dbReference type="InterPro" id="IPR037237">
    <property type="entry name" value="IlvD/EDD_N"/>
</dbReference>
<dbReference type="GO" id="GO:0009082">
    <property type="term" value="P:branched-chain amino acid biosynthetic process"/>
    <property type="evidence" value="ECO:0007669"/>
    <property type="project" value="TreeGrafter"/>
</dbReference>
<gene>
    <name evidence="4" type="ORF">KI387_006310</name>
</gene>
<proteinExistence type="inferred from homology"/>
<comment type="caution">
    <text evidence="4">The sequence shown here is derived from an EMBL/GenBank/DDBJ whole genome shotgun (WGS) entry which is preliminary data.</text>
</comment>
<dbReference type="PANTHER" id="PTHR21000">
    <property type="entry name" value="DIHYDROXY-ACID DEHYDRATASE DAD"/>
    <property type="match status" value="1"/>
</dbReference>
<dbReference type="Proteomes" id="UP000824469">
    <property type="component" value="Unassembled WGS sequence"/>
</dbReference>
<dbReference type="SUPFAM" id="SSF143975">
    <property type="entry name" value="IlvD/EDD N-terminal domain-like"/>
    <property type="match status" value="1"/>
</dbReference>
<dbReference type="Pfam" id="PF00920">
    <property type="entry name" value="ILVD_EDD_N"/>
    <property type="match status" value="1"/>
</dbReference>
<keyword evidence="2" id="KW-0456">Lyase</keyword>
<evidence type="ECO:0000256" key="2">
    <source>
        <dbReference type="ARBA" id="ARBA00023239"/>
    </source>
</evidence>
<organism evidence="4 5">
    <name type="scientific">Taxus chinensis</name>
    <name type="common">Chinese yew</name>
    <name type="synonym">Taxus wallichiana var. chinensis</name>
    <dbReference type="NCBI Taxonomy" id="29808"/>
    <lineage>
        <taxon>Eukaryota</taxon>
        <taxon>Viridiplantae</taxon>
        <taxon>Streptophyta</taxon>
        <taxon>Embryophyta</taxon>
        <taxon>Tracheophyta</taxon>
        <taxon>Spermatophyta</taxon>
        <taxon>Pinopsida</taxon>
        <taxon>Pinidae</taxon>
        <taxon>Conifers II</taxon>
        <taxon>Cupressales</taxon>
        <taxon>Taxaceae</taxon>
        <taxon>Taxus</taxon>
    </lineage>
</organism>
<feature type="non-terminal residue" evidence="4">
    <location>
        <position position="1"/>
    </location>
</feature>
<dbReference type="GO" id="GO:0004160">
    <property type="term" value="F:dihydroxy-acid dehydratase activity"/>
    <property type="evidence" value="ECO:0007669"/>
    <property type="project" value="TreeGrafter"/>
</dbReference>
<dbReference type="PANTHER" id="PTHR21000:SF5">
    <property type="entry name" value="DIHYDROXY-ACID DEHYDRATASE, MITOCHONDRIAL"/>
    <property type="match status" value="1"/>
</dbReference>